<evidence type="ECO:0000256" key="8">
    <source>
        <dbReference type="SAM" id="Phobius"/>
    </source>
</evidence>
<dbReference type="GO" id="GO:0016757">
    <property type="term" value="F:glycosyltransferase activity"/>
    <property type="evidence" value="ECO:0007669"/>
    <property type="project" value="UniProtKB-KW"/>
</dbReference>
<name>A0ABT1YUY0_9BACL</name>
<organism evidence="10 11">
    <name type="scientific">Paenibacillus radicis</name>
    <name type="common">ex Xue et al. 2023</name>
    <dbReference type="NCBI Taxonomy" id="2972489"/>
    <lineage>
        <taxon>Bacteria</taxon>
        <taxon>Bacillati</taxon>
        <taxon>Bacillota</taxon>
        <taxon>Bacilli</taxon>
        <taxon>Bacillales</taxon>
        <taxon>Paenibacillaceae</taxon>
        <taxon>Paenibacillus</taxon>
    </lineage>
</organism>
<feature type="transmembrane region" description="Helical" evidence="8">
    <location>
        <begin position="114"/>
        <end position="143"/>
    </location>
</feature>
<keyword evidence="3 10" id="KW-0328">Glycosyltransferase</keyword>
<feature type="transmembrane region" description="Helical" evidence="8">
    <location>
        <begin position="270"/>
        <end position="289"/>
    </location>
</feature>
<keyword evidence="11" id="KW-1185">Reference proteome</keyword>
<feature type="transmembrane region" description="Helical" evidence="8">
    <location>
        <begin position="296"/>
        <end position="315"/>
    </location>
</feature>
<protein>
    <submittedName>
        <fullName evidence="10">Glycosyltransferase family 39 protein</fullName>
        <ecNumber evidence="10">2.4.-.-</ecNumber>
    </submittedName>
</protein>
<dbReference type="PANTHER" id="PTHR33908">
    <property type="entry name" value="MANNOSYLTRANSFERASE YKCB-RELATED"/>
    <property type="match status" value="1"/>
</dbReference>
<gene>
    <name evidence="10" type="ORF">NV381_36855</name>
</gene>
<evidence type="ECO:0000256" key="5">
    <source>
        <dbReference type="ARBA" id="ARBA00022692"/>
    </source>
</evidence>
<dbReference type="EMBL" id="JANQBD010000053">
    <property type="protein sequence ID" value="MCR8636742.1"/>
    <property type="molecule type" value="Genomic_DNA"/>
</dbReference>
<keyword evidence="4 10" id="KW-0808">Transferase</keyword>
<evidence type="ECO:0000259" key="9">
    <source>
        <dbReference type="Pfam" id="PF13231"/>
    </source>
</evidence>
<feature type="transmembrane region" description="Helical" evidence="8">
    <location>
        <begin position="35"/>
        <end position="51"/>
    </location>
</feature>
<feature type="transmembrane region" description="Helical" evidence="8">
    <location>
        <begin position="58"/>
        <end position="74"/>
    </location>
</feature>
<dbReference type="EC" id="2.4.-.-" evidence="10"/>
<evidence type="ECO:0000256" key="1">
    <source>
        <dbReference type="ARBA" id="ARBA00004651"/>
    </source>
</evidence>
<evidence type="ECO:0000256" key="7">
    <source>
        <dbReference type="ARBA" id="ARBA00023136"/>
    </source>
</evidence>
<evidence type="ECO:0000313" key="10">
    <source>
        <dbReference type="EMBL" id="MCR8636742.1"/>
    </source>
</evidence>
<reference evidence="10 11" key="1">
    <citation type="submission" date="2022-08" db="EMBL/GenBank/DDBJ databases">
        <title>Paenibacillus endoradicis sp. nov., Paenibacillus radicibacter sp. nov and Paenibacillus pararadicis sp. nov., three cold-adapted plant growth-promoting bacteria isolated from root of Larix gmelinii in Great Khingan.</title>
        <authorList>
            <person name="Xue H."/>
        </authorList>
    </citation>
    <scope>NUCLEOTIDE SEQUENCE [LARGE SCALE GENOMIC DNA]</scope>
    <source>
        <strain evidence="10 11">N5-1-1-5</strain>
    </source>
</reference>
<dbReference type="Pfam" id="PF13231">
    <property type="entry name" value="PMT_2"/>
    <property type="match status" value="1"/>
</dbReference>
<dbReference type="RefSeq" id="WP_258218237.1">
    <property type="nucleotide sequence ID" value="NZ_JANQBD010000053.1"/>
</dbReference>
<feature type="transmembrane region" description="Helical" evidence="8">
    <location>
        <begin position="159"/>
        <end position="177"/>
    </location>
</feature>
<feature type="domain" description="Glycosyltransferase RgtA/B/C/D-like" evidence="9">
    <location>
        <begin position="19"/>
        <end position="150"/>
    </location>
</feature>
<evidence type="ECO:0000256" key="6">
    <source>
        <dbReference type="ARBA" id="ARBA00022989"/>
    </source>
</evidence>
<comment type="subcellular location">
    <subcellularLocation>
        <location evidence="1">Cell membrane</location>
        <topology evidence="1">Multi-pass membrane protein</topology>
    </subcellularLocation>
</comment>
<dbReference type="InterPro" id="IPR050297">
    <property type="entry name" value="LipidA_mod_glycosyltrf_83"/>
</dbReference>
<evidence type="ECO:0000313" key="11">
    <source>
        <dbReference type="Proteomes" id="UP001300012"/>
    </source>
</evidence>
<dbReference type="InterPro" id="IPR038731">
    <property type="entry name" value="RgtA/B/C-like"/>
</dbReference>
<accession>A0ABT1YUY0</accession>
<evidence type="ECO:0000256" key="4">
    <source>
        <dbReference type="ARBA" id="ARBA00022679"/>
    </source>
</evidence>
<feature type="transmembrane region" description="Helical" evidence="8">
    <location>
        <begin position="80"/>
        <end position="102"/>
    </location>
</feature>
<sequence>MSNFQIGLQMNDIMYIGYNLLLALLLGIFKDPLAVIFIQAVTAGLSIIFVYKISRMLFNKATAIIASFFYYYYSWTITLWSMYILSDSFFISLLLLNVYLLLKFMQSNKSVYKVLFILSSLYILVFRPTGVVSLFFIMIYILINLDKQKLWGFVKKHRFVIGGSLTTGVIAGIYLFSGSKLDPFLSSMQFNAKMVLYNVYAKGWIYDRPSPYDYFFKPDYTINVLNSLVLSFILNNWDHVSVLYGKRIIAFIGKWAWDIKLTGVRSYVRLGWYLLPATLFLIGTIAAIAKGIFRKVSILWLVILAVFVFCIILFIDGMYRYKAPSLPFIMIVVAYGLERVLHEAFVIVKKLTLKLLARTRRNTEFESGM</sequence>
<proteinExistence type="predicted"/>
<evidence type="ECO:0000256" key="2">
    <source>
        <dbReference type="ARBA" id="ARBA00022475"/>
    </source>
</evidence>
<feature type="transmembrane region" description="Helical" evidence="8">
    <location>
        <begin position="12"/>
        <end position="29"/>
    </location>
</feature>
<comment type="caution">
    <text evidence="10">The sequence shown here is derived from an EMBL/GenBank/DDBJ whole genome shotgun (WGS) entry which is preliminary data.</text>
</comment>
<evidence type="ECO:0000256" key="3">
    <source>
        <dbReference type="ARBA" id="ARBA00022676"/>
    </source>
</evidence>
<keyword evidence="5 8" id="KW-0812">Transmembrane</keyword>
<dbReference type="PANTHER" id="PTHR33908:SF11">
    <property type="entry name" value="MEMBRANE PROTEIN"/>
    <property type="match status" value="1"/>
</dbReference>
<keyword evidence="7 8" id="KW-0472">Membrane</keyword>
<keyword evidence="2" id="KW-1003">Cell membrane</keyword>
<keyword evidence="6 8" id="KW-1133">Transmembrane helix</keyword>
<dbReference type="Proteomes" id="UP001300012">
    <property type="component" value="Unassembled WGS sequence"/>
</dbReference>